<evidence type="ECO:0000256" key="6">
    <source>
        <dbReference type="ARBA" id="ARBA00022989"/>
    </source>
</evidence>
<evidence type="ECO:0000256" key="8">
    <source>
        <dbReference type="SAM" id="MobiDB-lite"/>
    </source>
</evidence>
<dbReference type="InterPro" id="IPR051694">
    <property type="entry name" value="Immunoregulatory_rcpt-like"/>
</dbReference>
<dbReference type="STRING" id="1835702.A0A1F5LN61"/>
<gene>
    <name evidence="11" type="ORF">PENARI_c005G10442</name>
</gene>
<dbReference type="Pfam" id="PF21314">
    <property type="entry name" value="TM_ErbB1"/>
    <property type="match status" value="1"/>
</dbReference>
<dbReference type="GO" id="GO:0016020">
    <property type="term" value="C:membrane"/>
    <property type="evidence" value="ECO:0007669"/>
    <property type="project" value="UniProtKB-SubCell"/>
</dbReference>
<feature type="compositionally biased region" description="Polar residues" evidence="8">
    <location>
        <begin position="157"/>
        <end position="194"/>
    </location>
</feature>
<dbReference type="GO" id="GO:0071944">
    <property type="term" value="C:cell periphery"/>
    <property type="evidence" value="ECO:0007669"/>
    <property type="project" value="UniProtKB-ARBA"/>
</dbReference>
<proteinExistence type="predicted"/>
<evidence type="ECO:0000256" key="1">
    <source>
        <dbReference type="ARBA" id="ARBA00004167"/>
    </source>
</evidence>
<keyword evidence="6 9" id="KW-1133">Transmembrane helix</keyword>
<keyword evidence="2" id="KW-0597">Phosphoprotein</keyword>
<evidence type="ECO:0000313" key="12">
    <source>
        <dbReference type="Proteomes" id="UP000177622"/>
    </source>
</evidence>
<feature type="region of interest" description="Disordered" evidence="8">
    <location>
        <begin position="68"/>
        <end position="107"/>
    </location>
</feature>
<evidence type="ECO:0000313" key="11">
    <source>
        <dbReference type="EMBL" id="OGE54643.1"/>
    </source>
</evidence>
<sequence>MDPVSAQKQIVVKPGLRGTRAARAAQSVQVARTMSNVKENGFVGCADDISDLNQSMTLLAIAYSATVKPTSTPTPSSTISTTAPTITSQSATNTGRADTGDSSSSSNSGAIAGGVVGGVAGLAILIGLIWFFLRRRSQSNKSATGPTDPSPLMSSVPALNSPASNAAGSTQPGSSVSGSRSPDANNSGYYNTAPETPRSPVELESQADSGLHELPSLQAHR</sequence>
<organism evidence="11 12">
    <name type="scientific">Penicillium arizonense</name>
    <dbReference type="NCBI Taxonomy" id="1835702"/>
    <lineage>
        <taxon>Eukaryota</taxon>
        <taxon>Fungi</taxon>
        <taxon>Dikarya</taxon>
        <taxon>Ascomycota</taxon>
        <taxon>Pezizomycotina</taxon>
        <taxon>Eurotiomycetes</taxon>
        <taxon>Eurotiomycetidae</taxon>
        <taxon>Eurotiales</taxon>
        <taxon>Aspergillaceae</taxon>
        <taxon>Penicillium</taxon>
    </lineage>
</organism>
<dbReference type="EMBL" id="LXJU01000005">
    <property type="protein sequence ID" value="OGE54643.1"/>
    <property type="molecule type" value="Genomic_DNA"/>
</dbReference>
<evidence type="ECO:0000256" key="9">
    <source>
        <dbReference type="SAM" id="Phobius"/>
    </source>
</evidence>
<dbReference type="OrthoDB" id="4779287at2759"/>
<dbReference type="Gene3D" id="1.20.5.510">
    <property type="entry name" value="Single helix bin"/>
    <property type="match status" value="1"/>
</dbReference>
<dbReference type="InterPro" id="IPR049328">
    <property type="entry name" value="TM_ErbB1"/>
</dbReference>
<evidence type="ECO:0000256" key="2">
    <source>
        <dbReference type="ARBA" id="ARBA00022553"/>
    </source>
</evidence>
<dbReference type="AlphaFoldDB" id="A0A1F5LN61"/>
<evidence type="ECO:0000256" key="4">
    <source>
        <dbReference type="ARBA" id="ARBA00022741"/>
    </source>
</evidence>
<dbReference type="GeneID" id="34574739"/>
<name>A0A1F5LN61_PENAI</name>
<evidence type="ECO:0000256" key="3">
    <source>
        <dbReference type="ARBA" id="ARBA00022692"/>
    </source>
</evidence>
<comment type="caution">
    <text evidence="11">The sequence shown here is derived from an EMBL/GenBank/DDBJ whole genome shotgun (WGS) entry which is preliminary data.</text>
</comment>
<keyword evidence="4" id="KW-0547">Nucleotide-binding</keyword>
<accession>A0A1F5LN61</accession>
<dbReference type="GO" id="GO:0005524">
    <property type="term" value="F:ATP binding"/>
    <property type="evidence" value="ECO:0007669"/>
    <property type="project" value="UniProtKB-KW"/>
</dbReference>
<protein>
    <recommendedName>
        <fullName evidence="10">Epidermal growth factor receptor-like transmembrane-juxtamembrane segment domain-containing protein</fullName>
    </recommendedName>
</protein>
<feature type="compositionally biased region" description="Low complexity" evidence="8">
    <location>
        <begin position="69"/>
        <end position="92"/>
    </location>
</feature>
<feature type="transmembrane region" description="Helical" evidence="9">
    <location>
        <begin position="110"/>
        <end position="133"/>
    </location>
</feature>
<keyword evidence="3 9" id="KW-0812">Transmembrane</keyword>
<reference evidence="11 12" key="1">
    <citation type="journal article" date="2016" name="Sci. Rep.">
        <title>Penicillium arizonense, a new, genome sequenced fungal species, reveals a high chemical diversity in secreted metabolites.</title>
        <authorList>
            <person name="Grijseels S."/>
            <person name="Nielsen J.C."/>
            <person name="Randelovic M."/>
            <person name="Nielsen J."/>
            <person name="Nielsen K.F."/>
            <person name="Workman M."/>
            <person name="Frisvad J.C."/>
        </authorList>
    </citation>
    <scope>NUCLEOTIDE SEQUENCE [LARGE SCALE GENOMIC DNA]</scope>
    <source>
        <strain evidence="11 12">CBS 141311</strain>
    </source>
</reference>
<dbReference type="PANTHER" id="PTHR15549:SF26">
    <property type="entry name" value="AXIAL BUDDING PATTERN PROTEIN 2-RELATED"/>
    <property type="match status" value="1"/>
</dbReference>
<comment type="subcellular location">
    <subcellularLocation>
        <location evidence="1">Membrane</location>
        <topology evidence="1">Single-pass membrane protein</topology>
    </subcellularLocation>
</comment>
<dbReference type="RefSeq" id="XP_022490076.1">
    <property type="nucleotide sequence ID" value="XM_022630005.1"/>
</dbReference>
<keyword evidence="12" id="KW-1185">Reference proteome</keyword>
<dbReference type="PANTHER" id="PTHR15549">
    <property type="entry name" value="PAIRED IMMUNOGLOBULIN-LIKE TYPE 2 RECEPTOR"/>
    <property type="match status" value="1"/>
</dbReference>
<evidence type="ECO:0000259" key="10">
    <source>
        <dbReference type="Pfam" id="PF21314"/>
    </source>
</evidence>
<evidence type="ECO:0000256" key="5">
    <source>
        <dbReference type="ARBA" id="ARBA00022840"/>
    </source>
</evidence>
<feature type="region of interest" description="Disordered" evidence="8">
    <location>
        <begin position="139"/>
        <end position="221"/>
    </location>
</feature>
<keyword evidence="7 9" id="KW-0472">Membrane</keyword>
<evidence type="ECO:0000256" key="7">
    <source>
        <dbReference type="ARBA" id="ARBA00023136"/>
    </source>
</evidence>
<dbReference type="Proteomes" id="UP000177622">
    <property type="component" value="Unassembled WGS sequence"/>
</dbReference>
<keyword evidence="5" id="KW-0067">ATP-binding</keyword>
<feature type="domain" description="Epidermal growth factor receptor-like transmembrane-juxtamembrane segment" evidence="10">
    <location>
        <begin position="111"/>
        <end position="143"/>
    </location>
</feature>